<gene>
    <name evidence="3" type="ORF">J2W48_003825</name>
</gene>
<evidence type="ECO:0000313" key="4">
    <source>
        <dbReference type="Proteomes" id="UP001269081"/>
    </source>
</evidence>
<reference evidence="3 4" key="1">
    <citation type="submission" date="2023-07" db="EMBL/GenBank/DDBJ databases">
        <title>Sorghum-associated microbial communities from plants grown in Nebraska, USA.</title>
        <authorList>
            <person name="Schachtman D."/>
        </authorList>
    </citation>
    <scope>NUCLEOTIDE SEQUENCE [LARGE SCALE GENOMIC DNA]</scope>
    <source>
        <strain evidence="3 4">4129</strain>
    </source>
</reference>
<sequence>MRNKYFILVLTFFGILASQESFGQDFNGSEWDDVVYVDNDYHAPDYPDIPVFYDEPNYTDYYNDPYDDYFNNDNPSNPSENSSSTETPQGPNIIDKPVITKSELSKLIQDLIKRYEVSTKDKYVLTTAKGESHTGTIIKFEDRSTGHSFYYFTPDKTSGILQVGNYYKIPEPTTNGSTNTSTNVNITITGYIGSDGMPVGFQTMGTSSGSQPIFLGANDEYPEPYCQDCTRIDPVRDPKYPALLKLLPKIRELVMNNSKIKMSFANASGYSLQSVDHLLSVAAFEKHIRVANISTWGLFEGDITPNIVFIRENLVASLETGGFKLGGENEDLNGTSFFTAIVILHELVHYCRKSYNLPADITINGVQYEAGEVFETAIFGRVLGITGVTNIAKQYGWTF</sequence>
<feature type="region of interest" description="Disordered" evidence="1">
    <location>
        <begin position="64"/>
        <end position="95"/>
    </location>
</feature>
<dbReference type="EMBL" id="JAVDWQ010000016">
    <property type="protein sequence ID" value="MDR7211868.1"/>
    <property type="molecule type" value="Genomic_DNA"/>
</dbReference>
<evidence type="ECO:0008006" key="5">
    <source>
        <dbReference type="Google" id="ProtNLM"/>
    </source>
</evidence>
<comment type="caution">
    <text evidence="3">The sequence shown here is derived from an EMBL/GenBank/DDBJ whole genome shotgun (WGS) entry which is preliminary data.</text>
</comment>
<evidence type="ECO:0000313" key="3">
    <source>
        <dbReference type="EMBL" id="MDR7211868.1"/>
    </source>
</evidence>
<feature type="compositionally biased region" description="Low complexity" evidence="1">
    <location>
        <begin position="64"/>
        <end position="88"/>
    </location>
</feature>
<feature type="signal peptide" evidence="2">
    <location>
        <begin position="1"/>
        <end position="23"/>
    </location>
</feature>
<protein>
    <recommendedName>
        <fullName evidence="5">Tox-MPTase3 domain-containing protein</fullName>
    </recommendedName>
</protein>
<dbReference type="RefSeq" id="WP_310283270.1">
    <property type="nucleotide sequence ID" value="NZ_JAVDWQ010000016.1"/>
</dbReference>
<organism evidence="3 4">
    <name type="scientific">Flavobacterium piscis</name>
    <dbReference type="NCBI Taxonomy" id="1114874"/>
    <lineage>
        <taxon>Bacteria</taxon>
        <taxon>Pseudomonadati</taxon>
        <taxon>Bacteroidota</taxon>
        <taxon>Flavobacteriia</taxon>
        <taxon>Flavobacteriales</taxon>
        <taxon>Flavobacteriaceae</taxon>
        <taxon>Flavobacterium</taxon>
    </lineage>
</organism>
<accession>A0ABU1YC93</accession>
<name>A0ABU1YC93_9FLAO</name>
<keyword evidence="4" id="KW-1185">Reference proteome</keyword>
<evidence type="ECO:0000256" key="2">
    <source>
        <dbReference type="SAM" id="SignalP"/>
    </source>
</evidence>
<keyword evidence="2" id="KW-0732">Signal</keyword>
<dbReference type="Proteomes" id="UP001269081">
    <property type="component" value="Unassembled WGS sequence"/>
</dbReference>
<proteinExistence type="predicted"/>
<evidence type="ECO:0000256" key="1">
    <source>
        <dbReference type="SAM" id="MobiDB-lite"/>
    </source>
</evidence>
<feature type="chain" id="PRO_5046314571" description="Tox-MPTase3 domain-containing protein" evidence="2">
    <location>
        <begin position="24"/>
        <end position="399"/>
    </location>
</feature>